<reference evidence="1 2" key="1">
    <citation type="submission" date="2018-06" db="EMBL/GenBank/DDBJ databases">
        <authorList>
            <consortium name="Pathogen Informatics"/>
            <person name="Doyle S."/>
        </authorList>
    </citation>
    <scope>NUCLEOTIDE SEQUENCE [LARGE SCALE GENOMIC DNA]</scope>
    <source>
        <strain evidence="1 2">NCTC11842</strain>
    </source>
</reference>
<gene>
    <name evidence="1" type="ORF">NCTC11842_04440</name>
</gene>
<dbReference type="Proteomes" id="UP000250443">
    <property type="component" value="Unassembled WGS sequence"/>
</dbReference>
<name>A0A2X2D0E2_PSELU</name>
<accession>A0A2X2D0E2</accession>
<proteinExistence type="predicted"/>
<sequence length="95" mass="10119">MAAARAGTSRPACVMHKVLICDGRLDLAISERVQALLPLPLIFLPGLTDHPASNTSFEAHRGRQVPRLIEGNVPVNVAKFAEKGRNMSSSGQSGD</sequence>
<dbReference type="EMBL" id="UAUF01000014">
    <property type="protein sequence ID" value="SPZ12401.1"/>
    <property type="molecule type" value="Genomic_DNA"/>
</dbReference>
<evidence type="ECO:0000313" key="2">
    <source>
        <dbReference type="Proteomes" id="UP000250443"/>
    </source>
</evidence>
<protein>
    <submittedName>
        <fullName evidence="1">Uncharacterized protein</fullName>
    </submittedName>
</protein>
<evidence type="ECO:0000313" key="1">
    <source>
        <dbReference type="EMBL" id="SPZ12401.1"/>
    </source>
</evidence>
<dbReference type="AlphaFoldDB" id="A0A2X2D0E2"/>
<organism evidence="1 2">
    <name type="scientific">Pseudomonas luteola</name>
    <dbReference type="NCBI Taxonomy" id="47886"/>
    <lineage>
        <taxon>Bacteria</taxon>
        <taxon>Pseudomonadati</taxon>
        <taxon>Pseudomonadota</taxon>
        <taxon>Gammaproteobacteria</taxon>
        <taxon>Pseudomonadales</taxon>
        <taxon>Pseudomonadaceae</taxon>
        <taxon>Pseudomonas</taxon>
    </lineage>
</organism>